<dbReference type="EMBL" id="FNBK01000002">
    <property type="protein sequence ID" value="SDE94016.1"/>
    <property type="molecule type" value="Genomic_DNA"/>
</dbReference>
<dbReference type="InterPro" id="IPR011991">
    <property type="entry name" value="ArsR-like_HTH"/>
</dbReference>
<gene>
    <name evidence="4" type="ORF">SAMN05216218_102276</name>
</gene>
<dbReference type="CDD" id="cd00090">
    <property type="entry name" value="HTH_ARSR"/>
    <property type="match status" value="1"/>
</dbReference>
<accession>A0A1G7H0S3</accession>
<dbReference type="Pfam" id="PF25213">
    <property type="entry name" value="HVO_A0261_N"/>
    <property type="match status" value="1"/>
</dbReference>
<feature type="domain" description="HVO-A0261-like N-terminal" evidence="3">
    <location>
        <begin position="61"/>
        <end position="144"/>
    </location>
</feature>
<organism evidence="4 5">
    <name type="scientific">Halorientalis regularis</name>
    <dbReference type="NCBI Taxonomy" id="660518"/>
    <lineage>
        <taxon>Archaea</taxon>
        <taxon>Methanobacteriati</taxon>
        <taxon>Methanobacteriota</taxon>
        <taxon>Stenosarchaea group</taxon>
        <taxon>Halobacteria</taxon>
        <taxon>Halobacteriales</taxon>
        <taxon>Haloarculaceae</taxon>
        <taxon>Halorientalis</taxon>
    </lineage>
</organism>
<keyword evidence="5" id="KW-1185">Reference proteome</keyword>
<dbReference type="InterPro" id="IPR057527">
    <property type="entry name" value="HVO_A0261-like_N"/>
</dbReference>
<evidence type="ECO:0000256" key="1">
    <source>
        <dbReference type="SAM" id="MobiDB-lite"/>
    </source>
</evidence>
<evidence type="ECO:0000259" key="3">
    <source>
        <dbReference type="Pfam" id="PF25213"/>
    </source>
</evidence>
<feature type="domain" description="Methanogenesis regulatory protein FilR1 middle" evidence="2">
    <location>
        <begin position="177"/>
        <end position="305"/>
    </location>
</feature>
<sequence>MDEATEGAEVDERAEERTSGGDGATETERTDGGTAGGATPQVGSERPTPTTADERSEAIAAVEFLARSETRVRILDALVESGPLTRDDFQRRFDAARTTVQRNLDALVEQGWVRERNREYDATQAGEWVVEDFGHLVRTVDTASELAPVYEHVDTGAVDLNLRHMDVSVTTPDPADPLKMIHEQVTHIEGAEYLRMLFPLTCAQALEALHQQVTEAGADLELVVTPAVAENLRSEADYREQVADLQAAETASLWVYEGQFPYYLGRYADTVELGLVDDGQPAALVATEDERARRWAERTVEEYRTEATPFEQW</sequence>
<dbReference type="STRING" id="660518.SAMN05216218_102276"/>
<dbReference type="OrthoDB" id="330490at2157"/>
<dbReference type="InterPro" id="IPR036388">
    <property type="entry name" value="WH-like_DNA-bd_sf"/>
</dbReference>
<evidence type="ECO:0000259" key="2">
    <source>
        <dbReference type="Pfam" id="PF08350"/>
    </source>
</evidence>
<reference evidence="5" key="1">
    <citation type="submission" date="2016-10" db="EMBL/GenBank/DDBJ databases">
        <authorList>
            <person name="Varghese N."/>
            <person name="Submissions S."/>
        </authorList>
    </citation>
    <scope>NUCLEOTIDE SEQUENCE [LARGE SCALE GENOMIC DNA]</scope>
    <source>
        <strain evidence="5">IBRC-M 10760</strain>
    </source>
</reference>
<evidence type="ECO:0000313" key="4">
    <source>
        <dbReference type="EMBL" id="SDE94016.1"/>
    </source>
</evidence>
<dbReference type="RefSeq" id="WP_092688262.1">
    <property type="nucleotide sequence ID" value="NZ_FNBK01000002.1"/>
</dbReference>
<proteinExistence type="predicted"/>
<feature type="compositionally biased region" description="Basic and acidic residues" evidence="1">
    <location>
        <begin position="10"/>
        <end position="19"/>
    </location>
</feature>
<dbReference type="Pfam" id="PF08350">
    <property type="entry name" value="FilR1_middle"/>
    <property type="match status" value="1"/>
</dbReference>
<dbReference type="InterPro" id="IPR013561">
    <property type="entry name" value="FilR1_middle_dom"/>
</dbReference>
<dbReference type="AlphaFoldDB" id="A0A1G7H0S3"/>
<protein>
    <submittedName>
        <fullName evidence="4">Predicted transcriptional regulator, contains HTH domain</fullName>
    </submittedName>
</protein>
<dbReference type="SUPFAM" id="SSF46785">
    <property type="entry name" value="Winged helix' DNA-binding domain"/>
    <property type="match status" value="1"/>
</dbReference>
<dbReference type="Gene3D" id="1.10.10.10">
    <property type="entry name" value="Winged helix-like DNA-binding domain superfamily/Winged helix DNA-binding domain"/>
    <property type="match status" value="1"/>
</dbReference>
<dbReference type="InterPro" id="IPR036390">
    <property type="entry name" value="WH_DNA-bd_sf"/>
</dbReference>
<feature type="region of interest" description="Disordered" evidence="1">
    <location>
        <begin position="1"/>
        <end position="55"/>
    </location>
</feature>
<evidence type="ECO:0000313" key="5">
    <source>
        <dbReference type="Proteomes" id="UP000199076"/>
    </source>
</evidence>
<dbReference type="Proteomes" id="UP000199076">
    <property type="component" value="Unassembled WGS sequence"/>
</dbReference>
<name>A0A1G7H0S3_9EURY</name>